<dbReference type="Proteomes" id="UP000199564">
    <property type="component" value="Unassembled WGS sequence"/>
</dbReference>
<evidence type="ECO:0000259" key="2">
    <source>
        <dbReference type="Pfam" id="PF19406"/>
    </source>
</evidence>
<feature type="compositionally biased region" description="Gly residues" evidence="1">
    <location>
        <begin position="1421"/>
        <end position="1431"/>
    </location>
</feature>
<feature type="region of interest" description="Disordered" evidence="1">
    <location>
        <begin position="1212"/>
        <end position="1269"/>
    </location>
</feature>
<feature type="region of interest" description="Disordered" evidence="1">
    <location>
        <begin position="1462"/>
        <end position="1513"/>
    </location>
</feature>
<protein>
    <recommendedName>
        <fullName evidence="6">Por secretion system C-terminal sorting domain-containing protein</fullName>
    </recommendedName>
</protein>
<feature type="compositionally biased region" description="Gly residues" evidence="1">
    <location>
        <begin position="1501"/>
        <end position="1513"/>
    </location>
</feature>
<evidence type="ECO:0008006" key="6">
    <source>
        <dbReference type="Google" id="ProtNLM"/>
    </source>
</evidence>
<dbReference type="Gene3D" id="2.60.40.2700">
    <property type="match status" value="3"/>
</dbReference>
<proteinExistence type="predicted"/>
<sequence>TGGAAGSGVTTITGTLTNSTNTAQTATYTVTPTSGSCSGNPFTVTVTVSPRPAVTNMTATVCSGDSFSLTPSNGTNGVVPAGTTYSWSAPAVTGGVTGGAAGSDASAISGNLTNSTNTAQTVTYTVTPTSGSCSGSTFTVTVTVSPRPAVNNLTATICSGDSFSLTPANGTNGVVPTGTTYSWAAPSLPAGITGGAAGSGANAISGTLTNSTNTAQTVTYTVTPTSGSCTGSTFTVTVTVSPRPNIDDYNISICTGSNFSITPSNGTNGIVPAGTTYSWSAPSVTGGISGGAAGGGSSNISGTLVNPTDSPQTATYTITAISGTCSSSTFTVVVTVDPITAITSHPSTALDIECFGDGFEPLTVTAVGGGLTYQWYRNTVASNVGGTAVTGANSASFTPPSTTQGSAWYYVIVTGNCGTETSDVSGQHLVTPPVTTISQHPNTTNQSTCLGGAFTTPTLTVQALGEGTITYQWYRNTTNSNTGGTLIPGATSSSYTPPTDNVGTTYYYATGKSNCGTVPTNTSGAFTVTPPTAINTENLGAQTICFGSSFTPISVTATGTGTLNYQWYSNTSANNITGTLISGATNSSYTPPSSSTGIRYYYVVVSSSCGTDQTSSISGPMTVNALPTPTFISSPTGPVCVGASVTYQTQSGQSNYIWSGFGTAGTDYTITGGGIGTTDHTVTVTWLTSGTKNISVRYTDTNNCAATVSATNSLVVNSLPTPTFITPPTGPVCVGIPVTYTTQSGGGQSNYSWSIPGIAGTDYNITAGGIGSTNSTVTLTWLTSGSKTVTVGYTNSNNCTATTPASNTLTVNALPVPTFTTSPGSLVCLQQDVTYTTQTGKSNYVWSLPGTAGTNYTIVSGGTGSSSSSVTVRWLTTGPKTVTVRYREPSTGCTATANASSTTTVEPFATVGQPQAASGQPAFPTPNYPTVCINSPTLRPFIQSTTGVSGIGSPTGLPTGVNVNFNSSTGNIEFSGNVSTAAPGLYNYSIPLSGNCINGLTATGTIHVVPTYEITAVSSVSATTINGNATVFFYGNASTMINGTYQVSYEIRQASGAFTTHTATATVNNGRGVFSTIPISSNTDTYTVRIISLKRDSDLCTTTFSDKPTTYFGVCSAVYGANSTFYVPANVYSITIEVYGGGGGGDDFGGGGGGYSIRQNIPVTPGQPLGIFVGAGGAINGNGNTTYVTRDSSLPDPIANSLVYATGGSRGNVNNAPGGTFDPRFGGSNGASGLGSNGGKGGGPLGGSAGTDGVNGSSPGGGGGKKGGNRGVGGNGLVIISYSCPDADDTDCIKIIDDGSKSGTTVIEFMRDCSWTAPVGLAGFTVYVGSAGGGGGSGEGSGGGGSGALIRQTFTTSNPNGLPANTVFNIGVGTGGPGAPTVDANGFPGNPSSFTGSIDGNPININVPGGGGGASRANNLGGTGASGGGGSATPAPTKSEGLGGTRMNITYSGANSTVYLGNPGGNGDYSEPQNSVAGGGGGGLTPWKPAPADDGQHGKAAGNGQGEGGRGGDGIVLTLGDSLRYFGAGGGGIGRFFNGTDKIGEGGSAGGVRIGGSGNLSGTNPVGTPGTNKTGSGGGAGYFGGGRGGNGVVYITFLNFRILEVEYLYFEASYLESDQKGLLKWATSKEWENSHFEIERSINGVANWQKIGTVKGQGYSNESVEYQFKDENLPASGGIIYYRLKQFDFDGKFAYSKVKSIQVEPISGNSYWVAYPNPSNRNEPVSLSLLNTSVYNDEPIVIRISDAKGVTETYTVRSTEEVSEKVNYHLRDIDHGLFIIQLIWGNHQQQIKLIRK</sequence>
<name>A0A1I5K276_9BACT</name>
<feature type="domain" description="PKD-like" evidence="2">
    <location>
        <begin position="156"/>
        <end position="244"/>
    </location>
</feature>
<feature type="domain" description="PKD-like" evidence="2">
    <location>
        <begin position="7"/>
        <end position="52"/>
    </location>
</feature>
<feature type="compositionally biased region" description="Gly residues" evidence="1">
    <location>
        <begin position="1258"/>
        <end position="1269"/>
    </location>
</feature>
<keyword evidence="5" id="KW-1185">Reference proteome</keyword>
<feature type="region of interest" description="Disordered" evidence="1">
    <location>
        <begin position="1407"/>
        <end position="1442"/>
    </location>
</feature>
<dbReference type="RefSeq" id="WP_317042683.1">
    <property type="nucleotide sequence ID" value="NZ_FOVW01000015.1"/>
</dbReference>
<feature type="domain" description="Glycine-rich" evidence="3">
    <location>
        <begin position="1313"/>
        <end position="1597"/>
    </location>
</feature>
<dbReference type="InterPro" id="IPR045828">
    <property type="entry name" value="PKD_Bacteroidetes"/>
</dbReference>
<feature type="domain" description="PKD-like" evidence="2">
    <location>
        <begin position="253"/>
        <end position="338"/>
    </location>
</feature>
<evidence type="ECO:0000256" key="1">
    <source>
        <dbReference type="SAM" id="MobiDB-lite"/>
    </source>
</evidence>
<feature type="non-terminal residue" evidence="4">
    <location>
        <position position="1"/>
    </location>
</feature>
<gene>
    <name evidence="4" type="ORF">SAMN04488519_11522</name>
</gene>
<evidence type="ECO:0000313" key="5">
    <source>
        <dbReference type="Proteomes" id="UP000199564"/>
    </source>
</evidence>
<dbReference type="Pfam" id="PF21722">
    <property type="entry name" value="Gly_rich_2"/>
    <property type="match status" value="1"/>
</dbReference>
<dbReference type="Pfam" id="PF19406">
    <property type="entry name" value="PKD_5"/>
    <property type="match status" value="4"/>
</dbReference>
<dbReference type="STRING" id="226506.SAMN04488519_11522"/>
<feature type="domain" description="PKD-like" evidence="2">
    <location>
        <begin position="60"/>
        <end position="148"/>
    </location>
</feature>
<evidence type="ECO:0000313" key="4">
    <source>
        <dbReference type="EMBL" id="SFO79078.1"/>
    </source>
</evidence>
<reference evidence="5" key="1">
    <citation type="submission" date="2016-10" db="EMBL/GenBank/DDBJ databases">
        <authorList>
            <person name="Varghese N."/>
            <person name="Submissions S."/>
        </authorList>
    </citation>
    <scope>NUCLEOTIDE SEQUENCE [LARGE SCALE GENOMIC DNA]</scope>
    <source>
        <strain evidence="5">DSM 15282</strain>
    </source>
</reference>
<feature type="compositionally biased region" description="Gly residues" evidence="1">
    <location>
        <begin position="1227"/>
        <end position="1250"/>
    </location>
</feature>
<dbReference type="InterPro" id="IPR049304">
    <property type="entry name" value="Gly_rich_dom"/>
</dbReference>
<dbReference type="EMBL" id="FOVW01000015">
    <property type="protein sequence ID" value="SFO79078.1"/>
    <property type="molecule type" value="Genomic_DNA"/>
</dbReference>
<evidence type="ECO:0000259" key="3">
    <source>
        <dbReference type="Pfam" id="PF21722"/>
    </source>
</evidence>
<accession>A0A1I5K276</accession>
<organism evidence="4 5">
    <name type="scientific">Algoriphagus ornithinivorans</name>
    <dbReference type="NCBI Taxonomy" id="226506"/>
    <lineage>
        <taxon>Bacteria</taxon>
        <taxon>Pseudomonadati</taxon>
        <taxon>Bacteroidota</taxon>
        <taxon>Cytophagia</taxon>
        <taxon>Cytophagales</taxon>
        <taxon>Cyclobacteriaceae</taxon>
        <taxon>Algoriphagus</taxon>
    </lineage>
</organism>